<dbReference type="InterPro" id="IPR011050">
    <property type="entry name" value="Pectin_lyase_fold/virulence"/>
</dbReference>
<dbReference type="EMBL" id="VDCQ01000044">
    <property type="protein sequence ID" value="TNJ63336.1"/>
    <property type="molecule type" value="Genomic_DNA"/>
</dbReference>
<dbReference type="InterPro" id="IPR024535">
    <property type="entry name" value="RHGA/B-epi-like_pectate_lyase"/>
</dbReference>
<name>A0A5C4T367_9BACL</name>
<dbReference type="Gene3D" id="2.160.20.10">
    <property type="entry name" value="Single-stranded right-handed beta-helix, Pectin lyase-like"/>
    <property type="match status" value="2"/>
</dbReference>
<evidence type="ECO:0000313" key="2">
    <source>
        <dbReference type="EMBL" id="TNJ63336.1"/>
    </source>
</evidence>
<sequence>MGGIIRMNEKWPNEMKNRLANVWQEQEEAGGSANDKISRRKLLASLGAAGVAAASTGLLTGFGRGSTVSSSVYGADPEECETVSADCVTFEYSDGQPERTVADRLREAISVQDFGAKGDGITDDTANIQSAIAAAISESIAEIYFPPGTYHDAGTLTSTSAVTFVGNRVQFTSGLYRTISLKVVSGNHIYLDSYSELVVGDDWTTAIQAAVNALPNGGTLVLGRNRYRHTGDITLLGKSDITIKGEGQKSSILFNDSVGKSIKFTNCTYVSLVNIGIIGNGDPYTYGSGATGGDGLIMTSAIHMMFTNVDISYHGGNGIQLVSGCWVYDFVNCRFVGNQQNGFLGLSLIELQAVAISLLNSLIFKNKKAGIKWCSVNLNVVGGVIEANEIGIHIDMTGGISSAAGINVKGIDFEINKYEQIKITPSGSYSLQGCIIEGNNFVNTYTGSDKVSAIIGVDSTGNGISGFVLGSNSYAGLSNYNVIQANSKLLGGCKVLIHSYLNESKYLGLGRAKVEGLINFRSVNGLFEQKGLPFTTPDLSDDLLPGETTPVGYWRLPINEWGYIVNIDLNVLTDATTDYSVTFELYLQKVDGSYTLFHTGSGTKTGGGSGKVSFAFGLTLSPNSQQIMILKTTITRPSTGTYFKVKNVGLNGSF</sequence>
<protein>
    <recommendedName>
        <fullName evidence="1">Rhamnogalacturonase A/B/Epimerase-like pectate lyase domain-containing protein</fullName>
    </recommendedName>
</protein>
<evidence type="ECO:0000313" key="3">
    <source>
        <dbReference type="Proteomes" id="UP000307943"/>
    </source>
</evidence>
<gene>
    <name evidence="2" type="ORF">FE784_25800</name>
</gene>
<comment type="caution">
    <text evidence="2">The sequence shown here is derived from an EMBL/GenBank/DDBJ whole genome shotgun (WGS) entry which is preliminary data.</text>
</comment>
<accession>A0A5C4T367</accession>
<evidence type="ECO:0000259" key="1">
    <source>
        <dbReference type="Pfam" id="PF12708"/>
    </source>
</evidence>
<feature type="domain" description="Rhamnogalacturonase A/B/Epimerase-like pectate lyase" evidence="1">
    <location>
        <begin position="109"/>
        <end position="168"/>
    </location>
</feature>
<dbReference type="AlphaFoldDB" id="A0A5C4T367"/>
<keyword evidence="3" id="KW-1185">Reference proteome</keyword>
<organism evidence="2 3">
    <name type="scientific">Paenibacillus hemerocallicola</name>
    <dbReference type="NCBI Taxonomy" id="1172614"/>
    <lineage>
        <taxon>Bacteria</taxon>
        <taxon>Bacillati</taxon>
        <taxon>Bacillota</taxon>
        <taxon>Bacilli</taxon>
        <taxon>Bacillales</taxon>
        <taxon>Paenibacillaceae</taxon>
        <taxon>Paenibacillus</taxon>
    </lineage>
</organism>
<dbReference type="Pfam" id="PF12708">
    <property type="entry name" value="Pect-lyase_RHGA_epim"/>
    <property type="match status" value="1"/>
</dbReference>
<dbReference type="InterPro" id="IPR012334">
    <property type="entry name" value="Pectin_lyas_fold"/>
</dbReference>
<proteinExistence type="predicted"/>
<dbReference type="SUPFAM" id="SSF51126">
    <property type="entry name" value="Pectin lyase-like"/>
    <property type="match status" value="2"/>
</dbReference>
<reference evidence="2 3" key="1">
    <citation type="submission" date="2019-05" db="EMBL/GenBank/DDBJ databases">
        <title>We sequenced the genome of Paenibacillus hemerocallicola KCTC 33185 for further insight into its adaptation and study the phylogeny of Paenibacillus.</title>
        <authorList>
            <person name="Narsing Rao M.P."/>
        </authorList>
    </citation>
    <scope>NUCLEOTIDE SEQUENCE [LARGE SCALE GENOMIC DNA]</scope>
    <source>
        <strain evidence="2 3">KCTC 33185</strain>
    </source>
</reference>
<dbReference type="OrthoDB" id="1089471at2"/>
<dbReference type="Proteomes" id="UP000307943">
    <property type="component" value="Unassembled WGS sequence"/>
</dbReference>